<keyword evidence="1" id="KW-1133">Transmembrane helix</keyword>
<organism evidence="2 3">
    <name type="scientific">Dysgonomonas termitidis</name>
    <dbReference type="NCBI Taxonomy" id="1516126"/>
    <lineage>
        <taxon>Bacteria</taxon>
        <taxon>Pseudomonadati</taxon>
        <taxon>Bacteroidota</taxon>
        <taxon>Bacteroidia</taxon>
        <taxon>Bacteroidales</taxon>
        <taxon>Dysgonomonadaceae</taxon>
        <taxon>Dysgonomonas</taxon>
    </lineage>
</organism>
<feature type="transmembrane region" description="Helical" evidence="1">
    <location>
        <begin position="12"/>
        <end position="28"/>
    </location>
</feature>
<reference evidence="3" key="1">
    <citation type="journal article" date="2019" name="Int. J. Syst. Evol. Microbiol.">
        <title>The Global Catalogue of Microorganisms (GCM) 10K type strain sequencing project: providing services to taxonomists for standard genome sequencing and annotation.</title>
        <authorList>
            <consortium name="The Broad Institute Genomics Platform"/>
            <consortium name="The Broad Institute Genome Sequencing Center for Infectious Disease"/>
            <person name="Wu L."/>
            <person name="Ma J."/>
        </authorList>
    </citation>
    <scope>NUCLEOTIDE SEQUENCE [LARGE SCALE GENOMIC DNA]</scope>
    <source>
        <strain evidence="3">CCUG 66188</strain>
    </source>
</reference>
<feature type="transmembrane region" description="Helical" evidence="1">
    <location>
        <begin position="62"/>
        <end position="85"/>
    </location>
</feature>
<evidence type="ECO:0000313" key="2">
    <source>
        <dbReference type="EMBL" id="MFC4674731.1"/>
    </source>
</evidence>
<sequence>MLSKGLRKHASNSVIGLLPFILFIILHTMNVMEQFALCAGFALAVIGEFVFRMYYKSRAFSATFYISGVSILISLIVWLITHPYVEKQNTYIVICEISIICLFMLLRASKTYMSAHFFRQKNPIQKALLNEFYESATLIQYGLTLHVFGIMLYRQFTVSSQNVYISEIIIFSILPVFIILLIGIYQVLKISNLVARLRKEEWIPIVTEKGEVTGKIAKNVSMNMKNKFLHPVVRVALISNSKVYLQERPLNDILNPGKLDYPFEKYMLFNHEINLAARNSIRKMVGDEIEFSIKFLLKYVFENDATRRLIFLFTANIDDEDLIKRNGKMNGKFWTIKQLENGFADEIFSECFELEFEYLKNMVLVPSDIFVQPKASVN</sequence>
<keyword evidence="3" id="KW-1185">Reference proteome</keyword>
<feature type="transmembrane region" description="Helical" evidence="1">
    <location>
        <begin position="91"/>
        <end position="109"/>
    </location>
</feature>
<dbReference type="EMBL" id="JBHSGN010000079">
    <property type="protein sequence ID" value="MFC4674731.1"/>
    <property type="molecule type" value="Genomic_DNA"/>
</dbReference>
<gene>
    <name evidence="2" type="ORF">ACFO6W_13595</name>
</gene>
<protein>
    <submittedName>
        <fullName evidence="2">Uncharacterized protein</fullName>
    </submittedName>
</protein>
<evidence type="ECO:0000256" key="1">
    <source>
        <dbReference type="SAM" id="Phobius"/>
    </source>
</evidence>
<feature type="transmembrane region" description="Helical" evidence="1">
    <location>
        <begin position="34"/>
        <end position="55"/>
    </location>
</feature>
<keyword evidence="1" id="KW-0812">Transmembrane</keyword>
<dbReference type="Proteomes" id="UP001596023">
    <property type="component" value="Unassembled WGS sequence"/>
</dbReference>
<comment type="caution">
    <text evidence="2">The sequence shown here is derived from an EMBL/GenBank/DDBJ whole genome shotgun (WGS) entry which is preliminary data.</text>
</comment>
<name>A0ABV9KYU1_9BACT</name>
<accession>A0ABV9KYU1</accession>
<dbReference type="Gene3D" id="3.90.79.10">
    <property type="entry name" value="Nucleoside Triphosphate Pyrophosphohydrolase"/>
    <property type="match status" value="1"/>
</dbReference>
<keyword evidence="1" id="KW-0472">Membrane</keyword>
<feature type="transmembrane region" description="Helical" evidence="1">
    <location>
        <begin position="168"/>
        <end position="188"/>
    </location>
</feature>
<proteinExistence type="predicted"/>
<evidence type="ECO:0000313" key="3">
    <source>
        <dbReference type="Proteomes" id="UP001596023"/>
    </source>
</evidence>